<protein>
    <submittedName>
        <fullName evidence="1">Uncharacterized protein</fullName>
    </submittedName>
</protein>
<reference evidence="1 2" key="1">
    <citation type="journal article" date="2014" name="Genome Biol. Evol.">
        <title>The genome of the myxosporean Thelohanellus kitauei shows adaptations to nutrient acquisition within its fish host.</title>
        <authorList>
            <person name="Yang Y."/>
            <person name="Xiong J."/>
            <person name="Zhou Z."/>
            <person name="Huo F."/>
            <person name="Miao W."/>
            <person name="Ran C."/>
            <person name="Liu Y."/>
            <person name="Zhang J."/>
            <person name="Feng J."/>
            <person name="Wang M."/>
            <person name="Wang M."/>
            <person name="Wang L."/>
            <person name="Yao B."/>
        </authorList>
    </citation>
    <scope>NUCLEOTIDE SEQUENCE [LARGE SCALE GENOMIC DNA]</scope>
    <source>
        <strain evidence="1">Wuqing</strain>
    </source>
</reference>
<proteinExistence type="predicted"/>
<name>A0A0C2J7S1_THEKT</name>
<gene>
    <name evidence="1" type="ORF">RF11_14074</name>
</gene>
<keyword evidence="2" id="KW-1185">Reference proteome</keyword>
<accession>A0A0C2J7S1</accession>
<dbReference type="OrthoDB" id="6019818at2759"/>
<evidence type="ECO:0000313" key="1">
    <source>
        <dbReference type="EMBL" id="KII65133.1"/>
    </source>
</evidence>
<dbReference type="Gene3D" id="2.130.10.10">
    <property type="entry name" value="YVTN repeat-like/Quinoprotein amine dehydrogenase"/>
    <property type="match status" value="1"/>
</dbReference>
<comment type="caution">
    <text evidence="1">The sequence shown here is derived from an EMBL/GenBank/DDBJ whole genome shotgun (WGS) entry which is preliminary data.</text>
</comment>
<evidence type="ECO:0000313" key="2">
    <source>
        <dbReference type="Proteomes" id="UP000031668"/>
    </source>
</evidence>
<sequence length="129" mass="14870">MCCGKSSGQKKCFLWPYDGVNDGKIRINPHDNKNIIGINTNFDVDIIDIETRAKKIELKNPNRKYYFARNYPQSNSDETLVLSNGELYCSGSGQLIHVFDRLEYMQSGIFSVSENEVIYGQERLFNNFQ</sequence>
<dbReference type="InterPro" id="IPR015943">
    <property type="entry name" value="WD40/YVTN_repeat-like_dom_sf"/>
</dbReference>
<dbReference type="Proteomes" id="UP000031668">
    <property type="component" value="Unassembled WGS sequence"/>
</dbReference>
<dbReference type="EMBL" id="JWZT01003996">
    <property type="protein sequence ID" value="KII65133.1"/>
    <property type="molecule type" value="Genomic_DNA"/>
</dbReference>
<dbReference type="AlphaFoldDB" id="A0A0C2J7S1"/>
<organism evidence="1 2">
    <name type="scientific">Thelohanellus kitauei</name>
    <name type="common">Myxosporean</name>
    <dbReference type="NCBI Taxonomy" id="669202"/>
    <lineage>
        <taxon>Eukaryota</taxon>
        <taxon>Metazoa</taxon>
        <taxon>Cnidaria</taxon>
        <taxon>Myxozoa</taxon>
        <taxon>Myxosporea</taxon>
        <taxon>Bivalvulida</taxon>
        <taxon>Platysporina</taxon>
        <taxon>Myxobolidae</taxon>
        <taxon>Thelohanellus</taxon>
    </lineage>
</organism>